<dbReference type="InterPro" id="IPR019554">
    <property type="entry name" value="Soluble_ligand-bd"/>
</dbReference>
<dbReference type="Proteomes" id="UP000215181">
    <property type="component" value="Unassembled WGS sequence"/>
</dbReference>
<evidence type="ECO:0000256" key="2">
    <source>
        <dbReference type="ARBA" id="ARBA00001966"/>
    </source>
</evidence>
<dbReference type="Gene3D" id="3.40.50.11540">
    <property type="entry name" value="NADH-ubiquinone oxidoreductase 51kDa subunit"/>
    <property type="match status" value="1"/>
</dbReference>
<evidence type="ECO:0000256" key="4">
    <source>
        <dbReference type="ARBA" id="ARBA00022485"/>
    </source>
</evidence>
<evidence type="ECO:0000256" key="6">
    <source>
        <dbReference type="ARBA" id="ARBA00023004"/>
    </source>
</evidence>
<dbReference type="SMART" id="SM00928">
    <property type="entry name" value="NADH_4Fe-4S"/>
    <property type="match status" value="1"/>
</dbReference>
<keyword evidence="5" id="KW-0479">Metal-binding</keyword>
<proteinExistence type="inferred from homology"/>
<dbReference type="InterPro" id="IPR011538">
    <property type="entry name" value="Nuo51_FMN-bd"/>
</dbReference>
<protein>
    <submittedName>
        <fullName evidence="10">NADP oxidoreductase</fullName>
    </submittedName>
</protein>
<dbReference type="Pfam" id="PF01512">
    <property type="entry name" value="Complex1_51K"/>
    <property type="match status" value="1"/>
</dbReference>
<accession>A0A235EWZ2</accession>
<dbReference type="InterPro" id="IPR019575">
    <property type="entry name" value="Nuop51_4Fe4S-bd"/>
</dbReference>
<dbReference type="PROSITE" id="PS00644">
    <property type="entry name" value="COMPLEX1_51K_1"/>
    <property type="match status" value="1"/>
</dbReference>
<comment type="cofactor">
    <cofactor evidence="1">
        <name>FMN</name>
        <dbReference type="ChEBI" id="CHEBI:58210"/>
    </cofactor>
</comment>
<reference evidence="10 11" key="1">
    <citation type="submission" date="2017-07" db="EMBL/GenBank/DDBJ databases">
        <title>Thauera sp. KNDSS-Mac4 genome sequence and assembly.</title>
        <authorList>
            <person name="Mayilraj S."/>
        </authorList>
    </citation>
    <scope>NUCLEOTIDE SEQUENCE [LARGE SCALE GENOMIC DNA]</scope>
    <source>
        <strain evidence="10 11">KNDSS-Mac4</strain>
    </source>
</reference>
<feature type="region of interest" description="Disordered" evidence="8">
    <location>
        <begin position="579"/>
        <end position="605"/>
    </location>
</feature>
<dbReference type="InterPro" id="IPR036249">
    <property type="entry name" value="Thioredoxin-like_sf"/>
</dbReference>
<dbReference type="Gene3D" id="3.40.30.10">
    <property type="entry name" value="Glutaredoxin"/>
    <property type="match status" value="1"/>
</dbReference>
<evidence type="ECO:0000313" key="11">
    <source>
        <dbReference type="Proteomes" id="UP000215181"/>
    </source>
</evidence>
<dbReference type="GO" id="GO:0046872">
    <property type="term" value="F:metal ion binding"/>
    <property type="evidence" value="ECO:0007669"/>
    <property type="project" value="UniProtKB-KW"/>
</dbReference>
<evidence type="ECO:0000256" key="5">
    <source>
        <dbReference type="ARBA" id="ARBA00022723"/>
    </source>
</evidence>
<dbReference type="FunFam" id="3.40.50.11540:FF:000001">
    <property type="entry name" value="NADH dehydrogenase [ubiquinone] flavoprotein 1, mitochondrial"/>
    <property type="match status" value="1"/>
</dbReference>
<dbReference type="PANTHER" id="PTHR43578:SF3">
    <property type="entry name" value="NADH-QUINONE OXIDOREDUCTASE SUBUNIT F"/>
    <property type="match status" value="1"/>
</dbReference>
<dbReference type="InterPro" id="IPR001949">
    <property type="entry name" value="NADH-UbQ_OxRdtase_51kDa_CS"/>
</dbReference>
<dbReference type="Pfam" id="PF01257">
    <property type="entry name" value="2Fe-2S_thioredx"/>
    <property type="match status" value="1"/>
</dbReference>
<feature type="domain" description="NADH-ubiquinone oxidoreductase 51kDa subunit iron-sulphur binding" evidence="9">
    <location>
        <begin position="471"/>
        <end position="516"/>
    </location>
</feature>
<dbReference type="SUPFAM" id="SSF52833">
    <property type="entry name" value="Thioredoxin-like"/>
    <property type="match status" value="1"/>
</dbReference>
<evidence type="ECO:0000256" key="8">
    <source>
        <dbReference type="SAM" id="MobiDB-lite"/>
    </source>
</evidence>
<dbReference type="GO" id="GO:0010181">
    <property type="term" value="F:FMN binding"/>
    <property type="evidence" value="ECO:0007669"/>
    <property type="project" value="InterPro"/>
</dbReference>
<keyword evidence="7" id="KW-0411">Iron-sulfur</keyword>
<dbReference type="PROSITE" id="PS00645">
    <property type="entry name" value="COMPLEX1_51K_2"/>
    <property type="match status" value="1"/>
</dbReference>
<dbReference type="GO" id="GO:0008137">
    <property type="term" value="F:NADH dehydrogenase (ubiquinone) activity"/>
    <property type="evidence" value="ECO:0007669"/>
    <property type="project" value="InterPro"/>
</dbReference>
<dbReference type="Gene3D" id="3.10.20.600">
    <property type="match status" value="1"/>
</dbReference>
<dbReference type="PANTHER" id="PTHR43578">
    <property type="entry name" value="NADH-QUINONE OXIDOREDUCTASE SUBUNIT F"/>
    <property type="match status" value="1"/>
</dbReference>
<keyword evidence="11" id="KW-1185">Reference proteome</keyword>
<comment type="cofactor">
    <cofactor evidence="2">
        <name>[4Fe-4S] cluster</name>
        <dbReference type="ChEBI" id="CHEBI:49883"/>
    </cofactor>
</comment>
<dbReference type="EMBL" id="NOIH01000015">
    <property type="protein sequence ID" value="OYD53303.1"/>
    <property type="molecule type" value="Genomic_DNA"/>
</dbReference>
<organism evidence="10 11">
    <name type="scientific">Thauera propionica</name>
    <dbReference type="NCBI Taxonomy" id="2019431"/>
    <lineage>
        <taxon>Bacteria</taxon>
        <taxon>Pseudomonadati</taxon>
        <taxon>Pseudomonadota</taxon>
        <taxon>Betaproteobacteria</taxon>
        <taxon>Rhodocyclales</taxon>
        <taxon>Zoogloeaceae</taxon>
        <taxon>Thauera</taxon>
    </lineage>
</organism>
<sequence length="605" mass="65923">MAAMNIESILDRHSREAHRLVQILRETQDALGWLAPESLTAIAEGLDIPRAQVESTAGFYSFFHTRPLGDYRILFSDNITDRMLGNQDLMRTLCEKLWLEPGRVAEDGLVSVDATSCTGMCDQGPALLANYRTITRLTPARIDEMAHLIRRRVQVGDWPPEWFHVEDNIRRRDVLLDHGLAPGEALAAALDRGPTGLLGEIERSALRGRGGAGFGSDIKWRSCRDAWGDAHYVICNADEGEPGTFKDRVLLSSYFDMVVDGMCIAGFAIGASKGFIYLRGEYRYLLDRLETRLAQRREAGLLGRNILGRGFTFDIEIHLGAGAYICGEESALIESLEGKPGKPRIRPPFPVTHGYLGQPTTVNNVETLALAALIAVKGGEWFRAIGTPASTGTKLLSVSGDVARPGIYEFPFGVTVAEVLEAAGATDTQAVTTAGAAGSCLAANEFGRRIAFEDVPTGGSIMVFDQSRDMFEAARNFAHFFAHESCGFCTPCRVGTAVNARLMDKLALDRGSPYDLDEMEKMHHLMQGASHCGLGNTATIALRDILAKFRPAFDRRLHSPDYEPGFDLDAALSQARRMTGRDDAGAHLTDNLSAHAGGHPSEAKP</sequence>
<dbReference type="GO" id="GO:0051539">
    <property type="term" value="F:4 iron, 4 sulfur cluster binding"/>
    <property type="evidence" value="ECO:0007669"/>
    <property type="project" value="UniProtKB-KW"/>
</dbReference>
<dbReference type="SUPFAM" id="SSF142019">
    <property type="entry name" value="Nqo1 FMN-binding domain-like"/>
    <property type="match status" value="1"/>
</dbReference>
<evidence type="ECO:0000259" key="9">
    <source>
        <dbReference type="SMART" id="SM00928"/>
    </source>
</evidence>
<dbReference type="Pfam" id="PF10531">
    <property type="entry name" value="SLBB"/>
    <property type="match status" value="1"/>
</dbReference>
<name>A0A235EWZ2_9RHOO</name>
<dbReference type="AlphaFoldDB" id="A0A235EWZ2"/>
<keyword evidence="6" id="KW-0408">Iron</keyword>
<dbReference type="InterPro" id="IPR037207">
    <property type="entry name" value="Nuop51_4Fe4S-bd_sf"/>
</dbReference>
<dbReference type="SUPFAM" id="SSF140490">
    <property type="entry name" value="Nqo1C-terminal domain-like"/>
    <property type="match status" value="1"/>
</dbReference>
<comment type="caution">
    <text evidence="10">The sequence shown here is derived from an EMBL/GenBank/DDBJ whole genome shotgun (WGS) entry which is preliminary data.</text>
</comment>
<evidence type="ECO:0000313" key="10">
    <source>
        <dbReference type="EMBL" id="OYD53303.1"/>
    </source>
</evidence>
<dbReference type="Gene3D" id="1.20.1440.230">
    <property type="entry name" value="NADH-ubiquinone oxidoreductase 51kDa subunit, iron-sulphur binding domain"/>
    <property type="match status" value="1"/>
</dbReference>
<keyword evidence="4" id="KW-0004">4Fe-4S</keyword>
<dbReference type="Pfam" id="PF10589">
    <property type="entry name" value="NADH_4Fe-4S"/>
    <property type="match status" value="1"/>
</dbReference>
<dbReference type="OrthoDB" id="9805533at2"/>
<comment type="similarity">
    <text evidence="3">Belongs to the complex I 51 kDa subunit family.</text>
</comment>
<evidence type="ECO:0000256" key="3">
    <source>
        <dbReference type="ARBA" id="ARBA00007523"/>
    </source>
</evidence>
<dbReference type="InterPro" id="IPR037225">
    <property type="entry name" value="Nuo51_FMN-bd_sf"/>
</dbReference>
<gene>
    <name evidence="10" type="ORF">CGK74_13930</name>
</gene>
<dbReference type="SUPFAM" id="SSF142984">
    <property type="entry name" value="Nqo1 middle domain-like"/>
    <property type="match status" value="1"/>
</dbReference>
<dbReference type="InterPro" id="IPR041921">
    <property type="entry name" value="NuoE_N"/>
</dbReference>
<evidence type="ECO:0000256" key="7">
    <source>
        <dbReference type="ARBA" id="ARBA00023014"/>
    </source>
</evidence>
<dbReference type="Gene3D" id="1.10.10.1590">
    <property type="entry name" value="NADH-quinone oxidoreductase subunit E"/>
    <property type="match status" value="1"/>
</dbReference>
<evidence type="ECO:0000256" key="1">
    <source>
        <dbReference type="ARBA" id="ARBA00001917"/>
    </source>
</evidence>